<dbReference type="KEGG" id="ipa:Isop_0147"/>
<dbReference type="PROSITE" id="PS51007">
    <property type="entry name" value="CYTC"/>
    <property type="match status" value="1"/>
</dbReference>
<keyword evidence="3 4" id="KW-0408">Iron</keyword>
<dbReference type="GO" id="GO:0009055">
    <property type="term" value="F:electron transfer activity"/>
    <property type="evidence" value="ECO:0007669"/>
    <property type="project" value="InterPro"/>
</dbReference>
<dbReference type="InterPro" id="IPR011042">
    <property type="entry name" value="6-blade_b-propeller_TolB-like"/>
</dbReference>
<sequence length="1227" mass="132605">MSPRALIALLVLGLIVGSFSGSWNGGPAVCRAQMPPEQTVTTLKPAEGLEVILFAAEPMVVNPTNIDVDSRGRVWVTEGLNYRLYRNEKGEIVRQHGADRIKILEDTDLDGRADKVTVFAEGITPVPMGLAVEERYDDHGRYLGCRVYVGNSPNLMVFEDTNGDDKADRIEPLLTGFGGIDSDHGVHGMVLALDGKLYFTHGDGCCSVQPDKSQKTQNFDVVDHSGRHVRSDQLANTLRVNRDGTEFEIIADRQRNNYEIALDSFGGMFVSDNDDDGRQGCRIIHVFDGGSYGYRTPGSPRHWGEEVPGNLPKLVGTGNGSPCGLRVCETNALGDRFLGALLEAEAGTRQINVFPLTRMGATYRTTSGETLLRGDDPWFRPVDVTLDHDGSALVADWYDGGVGGHAFQDQTTGRIYRVAPKGWQPSRPSHDFGTPDGLLAALKSPVTATQDAAARALVAQGPAACATVAQLALNGSPIERARALWVWTRIDGLDPAVTLANDPDPRVREQAARILGRDVSRMGDVTFTRPEAQRPLRALERLDDLLTLVDDPDAGVRKEVILALRDLPTNHDGGKVGQALRRLTASWDGQDRWYLEALGLALQHREPAFITDLLGDPRSGAGGVFGPLDLEQTARQGDVALPPYFPADRNDAYLTPEDQFGPVTPLSRSLGLAWRLNRAETAAWVAEVLPSLDHPALRRVAEEILGRASDPAIGVRLARLATNDLTTDPNRARSAIATLASKLGGDWRAARDHQAVSDLITRALATPSLRGDALKLIAATKSPRYVNTLIDLIGGQDPELRADALETLARLSPETARPLVEEALERARGQSASNPLADASARALIRLADSPEKARDRLRDLLTDENLPLGLRREALKSLAGFQQGIDTILDLGRTQALPSELIGEARLILASHPDPRMRQRAAADLPASASKGRDFSDLIELAARNGDAQRGRAQFLAGSQACAGCHRVQGKGEWIGPDLSTIGVKYAKADLLRHILAPNEAIGYNYRTVVVALNDGQILSGLPVEDSAERLILKTADGRRITIPVAEIEERSQSDVSLMPEGLLDQWDDQAIVDLLEYLSSLTATVAVVGELEVVEPNDASSVNRLTANVEGLFDLSSLWATNPNSNQPDAARSVTLRVGLTSPGVQTARLVLDHGPGWRVAVALDGQPLTLDPHSETTLELPAGRVADLTLILKRSPQANDDASRSTLGVAVVADRPVRTTLRRP</sequence>
<evidence type="ECO:0000313" key="6">
    <source>
        <dbReference type="EMBL" id="ADV60744.1"/>
    </source>
</evidence>
<dbReference type="Proteomes" id="UP000008631">
    <property type="component" value="Chromosome"/>
</dbReference>
<dbReference type="InterPro" id="IPR009056">
    <property type="entry name" value="Cyt_c-like_dom"/>
</dbReference>
<dbReference type="SUPFAM" id="SSF46626">
    <property type="entry name" value="Cytochrome c"/>
    <property type="match status" value="1"/>
</dbReference>
<evidence type="ECO:0000259" key="5">
    <source>
        <dbReference type="PROSITE" id="PS51007"/>
    </source>
</evidence>
<gene>
    <name evidence="6" type="ordered locus">Isop_0147</name>
</gene>
<dbReference type="InterPro" id="IPR016024">
    <property type="entry name" value="ARM-type_fold"/>
</dbReference>
<dbReference type="Gene3D" id="1.25.10.10">
    <property type="entry name" value="Leucine-rich Repeat Variant"/>
    <property type="match status" value="2"/>
</dbReference>
<evidence type="ECO:0000256" key="1">
    <source>
        <dbReference type="ARBA" id="ARBA00022617"/>
    </source>
</evidence>
<dbReference type="Gene3D" id="1.10.760.10">
    <property type="entry name" value="Cytochrome c-like domain"/>
    <property type="match status" value="1"/>
</dbReference>
<organism evidence="6 7">
    <name type="scientific">Isosphaera pallida (strain ATCC 43644 / DSM 9630 / IS1B)</name>
    <dbReference type="NCBI Taxonomy" id="575540"/>
    <lineage>
        <taxon>Bacteria</taxon>
        <taxon>Pseudomonadati</taxon>
        <taxon>Planctomycetota</taxon>
        <taxon>Planctomycetia</taxon>
        <taxon>Isosphaerales</taxon>
        <taxon>Isosphaeraceae</taxon>
        <taxon>Isosphaera</taxon>
    </lineage>
</organism>
<keyword evidence="2 4" id="KW-0479">Metal-binding</keyword>
<evidence type="ECO:0000256" key="2">
    <source>
        <dbReference type="ARBA" id="ARBA00022723"/>
    </source>
</evidence>
<dbReference type="eggNOG" id="COG2133">
    <property type="taxonomic scope" value="Bacteria"/>
</dbReference>
<dbReference type="Gene3D" id="2.120.10.30">
    <property type="entry name" value="TolB, C-terminal domain"/>
    <property type="match status" value="1"/>
</dbReference>
<dbReference type="OrthoDB" id="232040at2"/>
<feature type="domain" description="Cytochrome c" evidence="5">
    <location>
        <begin position="947"/>
        <end position="1084"/>
    </location>
</feature>
<dbReference type="InterPro" id="IPR013427">
    <property type="entry name" value="Haem-bd_dom_put"/>
</dbReference>
<dbReference type="PANTHER" id="PTHR33546:SF1">
    <property type="entry name" value="LARGE, MULTIFUNCTIONAL SECRETED PROTEIN"/>
    <property type="match status" value="1"/>
</dbReference>
<dbReference type="AlphaFoldDB" id="E8R649"/>
<dbReference type="GO" id="GO:0020037">
    <property type="term" value="F:heme binding"/>
    <property type="evidence" value="ECO:0007669"/>
    <property type="project" value="InterPro"/>
</dbReference>
<protein>
    <submittedName>
        <fullName evidence="6">Membrane-bound dehydrogenase domain protein</fullName>
    </submittedName>
</protein>
<dbReference type="InterPro" id="IPR036909">
    <property type="entry name" value="Cyt_c-like_dom_sf"/>
</dbReference>
<reference evidence="6 7" key="2">
    <citation type="journal article" date="2011" name="Stand. Genomic Sci.">
        <title>Complete genome sequence of Isosphaera pallida type strain (IS1B).</title>
        <authorList>
            <consortium name="US DOE Joint Genome Institute (JGI-PGF)"/>
            <person name="Goker M."/>
            <person name="Cleland D."/>
            <person name="Saunders E."/>
            <person name="Lapidus A."/>
            <person name="Nolan M."/>
            <person name="Lucas S."/>
            <person name="Hammon N."/>
            <person name="Deshpande S."/>
            <person name="Cheng J.F."/>
            <person name="Tapia R."/>
            <person name="Han C."/>
            <person name="Goodwin L."/>
            <person name="Pitluck S."/>
            <person name="Liolios K."/>
            <person name="Pagani I."/>
            <person name="Ivanova N."/>
            <person name="Mavromatis K."/>
            <person name="Pati A."/>
            <person name="Chen A."/>
            <person name="Palaniappan K."/>
            <person name="Land M."/>
            <person name="Hauser L."/>
            <person name="Chang Y.J."/>
            <person name="Jeffries C.D."/>
            <person name="Detter J.C."/>
            <person name="Beck B."/>
            <person name="Woyke T."/>
            <person name="Bristow J."/>
            <person name="Eisen J.A."/>
            <person name="Markowitz V."/>
            <person name="Hugenholtz P."/>
            <person name="Kyrpides N.C."/>
            <person name="Klenk H.P."/>
        </authorList>
    </citation>
    <scope>NUCLEOTIDE SEQUENCE [LARGE SCALE GENOMIC DNA]</scope>
    <source>
        <strain evidence="7">ATCC 43644 / DSM 9630 / IS1B</strain>
    </source>
</reference>
<evidence type="ECO:0000256" key="3">
    <source>
        <dbReference type="ARBA" id="ARBA00023004"/>
    </source>
</evidence>
<proteinExistence type="predicted"/>
<keyword evidence="1 4" id="KW-0349">Heme</keyword>
<reference key="1">
    <citation type="submission" date="2010-11" db="EMBL/GenBank/DDBJ databases">
        <title>The complete sequence of chromosome of Isophaera pallida ATCC 43644.</title>
        <authorList>
            <consortium name="US DOE Joint Genome Institute (JGI-PGF)"/>
            <person name="Lucas S."/>
            <person name="Copeland A."/>
            <person name="Lapidus A."/>
            <person name="Bruce D."/>
            <person name="Goodwin L."/>
            <person name="Pitluck S."/>
            <person name="Kyrpides N."/>
            <person name="Mavromatis K."/>
            <person name="Pagani I."/>
            <person name="Ivanova N."/>
            <person name="Saunders E."/>
            <person name="Brettin T."/>
            <person name="Detter J.C."/>
            <person name="Han C."/>
            <person name="Tapia R."/>
            <person name="Land M."/>
            <person name="Hauser L."/>
            <person name="Markowitz V."/>
            <person name="Cheng J.-F."/>
            <person name="Hugenholtz P."/>
            <person name="Woyke T."/>
            <person name="Wu D."/>
            <person name="Eisen J.A."/>
        </authorList>
    </citation>
    <scope>NUCLEOTIDE SEQUENCE</scope>
    <source>
        <strain>ATCC 43644</strain>
    </source>
</reference>
<evidence type="ECO:0000256" key="4">
    <source>
        <dbReference type="PROSITE-ProRule" id="PRU00433"/>
    </source>
</evidence>
<accession>E8R649</accession>
<dbReference type="SUPFAM" id="SSF48371">
    <property type="entry name" value="ARM repeat"/>
    <property type="match status" value="1"/>
</dbReference>
<dbReference type="SUPFAM" id="SSF50952">
    <property type="entry name" value="Soluble quinoprotein glucose dehydrogenase"/>
    <property type="match status" value="1"/>
</dbReference>
<dbReference type="GO" id="GO:0046872">
    <property type="term" value="F:metal ion binding"/>
    <property type="evidence" value="ECO:0007669"/>
    <property type="project" value="UniProtKB-KW"/>
</dbReference>
<dbReference type="Pfam" id="PF23500">
    <property type="entry name" value="DUF7133"/>
    <property type="match status" value="1"/>
</dbReference>
<dbReference type="InterPro" id="IPR011041">
    <property type="entry name" value="Quinoprot_gluc/sorb_DH_b-prop"/>
</dbReference>
<dbReference type="PANTHER" id="PTHR33546">
    <property type="entry name" value="LARGE, MULTIFUNCTIONAL SECRETED PROTEIN-RELATED"/>
    <property type="match status" value="1"/>
</dbReference>
<dbReference type="InParanoid" id="E8R649"/>
<dbReference type="eggNOG" id="COG2010">
    <property type="taxonomic scope" value="Bacteria"/>
</dbReference>
<dbReference type="NCBIfam" id="TIGR02604">
    <property type="entry name" value="Piru_Ver_Nterm"/>
    <property type="match status" value="1"/>
</dbReference>
<evidence type="ECO:0000313" key="7">
    <source>
        <dbReference type="Proteomes" id="UP000008631"/>
    </source>
</evidence>
<dbReference type="HOGENOM" id="CLU_004500_0_0_0"/>
<dbReference type="eggNOG" id="COG1413">
    <property type="taxonomic scope" value="Bacteria"/>
</dbReference>
<keyword evidence="7" id="KW-1185">Reference proteome</keyword>
<dbReference type="STRING" id="575540.Isop_0147"/>
<dbReference type="InterPro" id="IPR055557">
    <property type="entry name" value="DUF7133"/>
</dbReference>
<dbReference type="InterPro" id="IPR013428">
    <property type="entry name" value="Membrane-bound_put_N"/>
</dbReference>
<dbReference type="RefSeq" id="WP_013563033.1">
    <property type="nucleotide sequence ID" value="NC_014962.1"/>
</dbReference>
<dbReference type="InterPro" id="IPR011989">
    <property type="entry name" value="ARM-like"/>
</dbReference>
<name>E8R649_ISOPI</name>
<dbReference type="EMBL" id="CP002353">
    <property type="protein sequence ID" value="ADV60744.1"/>
    <property type="molecule type" value="Genomic_DNA"/>
</dbReference>
<dbReference type="NCBIfam" id="TIGR02603">
    <property type="entry name" value="CxxCH_TIGR02603"/>
    <property type="match status" value="1"/>
</dbReference>